<comment type="catalytic activity">
    <reaction evidence="5">
        <text>a uridine in RNA = a pseudouridine in RNA</text>
        <dbReference type="Rhea" id="RHEA:48348"/>
        <dbReference type="Rhea" id="RHEA-COMP:12068"/>
        <dbReference type="Rhea" id="RHEA-COMP:12069"/>
        <dbReference type="ChEBI" id="CHEBI:65314"/>
        <dbReference type="ChEBI" id="CHEBI:65315"/>
    </reaction>
</comment>
<accession>A0A1V6C4H5</accession>
<dbReference type="InterPro" id="IPR050188">
    <property type="entry name" value="RluA_PseudoU_synthase"/>
</dbReference>
<dbReference type="InterPro" id="IPR006145">
    <property type="entry name" value="PsdUridine_synth_RsuA/RluA"/>
</dbReference>
<dbReference type="EMBL" id="MWDQ01000150">
    <property type="protein sequence ID" value="OQB71807.1"/>
    <property type="molecule type" value="Genomic_DNA"/>
</dbReference>
<dbReference type="Gene3D" id="3.30.2350.10">
    <property type="entry name" value="Pseudouridine synthase"/>
    <property type="match status" value="1"/>
</dbReference>
<dbReference type="PROSITE" id="PS01129">
    <property type="entry name" value="PSI_RLU"/>
    <property type="match status" value="1"/>
</dbReference>
<evidence type="ECO:0000256" key="3">
    <source>
        <dbReference type="PIRSR" id="PIRSR606225-1"/>
    </source>
</evidence>
<dbReference type="CDD" id="cd02869">
    <property type="entry name" value="PseudoU_synth_RluA_like"/>
    <property type="match status" value="1"/>
</dbReference>
<evidence type="ECO:0000313" key="7">
    <source>
        <dbReference type="EMBL" id="OQB71807.1"/>
    </source>
</evidence>
<dbReference type="GO" id="GO:0000455">
    <property type="term" value="P:enzyme-directed rRNA pseudouridine synthesis"/>
    <property type="evidence" value="ECO:0007669"/>
    <property type="project" value="UniProtKB-ARBA"/>
</dbReference>
<dbReference type="SMART" id="SM00363">
    <property type="entry name" value="S4"/>
    <property type="match status" value="1"/>
</dbReference>
<dbReference type="CDD" id="cd00165">
    <property type="entry name" value="S4"/>
    <property type="match status" value="1"/>
</dbReference>
<comment type="similarity">
    <text evidence="1 5">Belongs to the pseudouridine synthase RluA family.</text>
</comment>
<evidence type="ECO:0000259" key="6">
    <source>
        <dbReference type="SMART" id="SM00363"/>
    </source>
</evidence>
<keyword evidence="4" id="KW-0694">RNA-binding</keyword>
<sequence length="303" mass="34323">MLRLIYRESVSERLDKFIAKVLCDFSREFCKKLIQNGKILVNQKPAEASLKLRKDDIIDIPDLIEKPECCLESENGPLDIIYEDQHIIVVNKPAGLLTHPTYNEKKHTLVNILLGHTHLSSIGLPLRPGIVHRLDRDTSGCIIVAKTDFSHRDIINQFKNKSIRKTYRAVVAGFFPPEVEEISIPLSTGVYESPKVSVRFGHGKEAKTKIRIIQSAKNATYLEVIPITGRTHQIRVSLAFLGYPVLGDKKYGRESVLINRHALHAYSISFNHPETKQNLSFTAKIPNDFLLLLKNLGIDPYLL</sequence>
<evidence type="ECO:0000256" key="4">
    <source>
        <dbReference type="PROSITE-ProRule" id="PRU00182"/>
    </source>
</evidence>
<dbReference type="InterPro" id="IPR020103">
    <property type="entry name" value="PsdUridine_synth_cat_dom_sf"/>
</dbReference>
<comment type="caution">
    <text evidence="7">The sequence shown here is derived from an EMBL/GenBank/DDBJ whole genome shotgun (WGS) entry which is preliminary data.</text>
</comment>
<name>A0A1V6C4H5_UNCT6</name>
<dbReference type="Pfam" id="PF00849">
    <property type="entry name" value="PseudoU_synth_2"/>
    <property type="match status" value="1"/>
</dbReference>
<dbReference type="PANTHER" id="PTHR21600">
    <property type="entry name" value="MITOCHONDRIAL RNA PSEUDOURIDINE SYNTHASE"/>
    <property type="match status" value="1"/>
</dbReference>
<gene>
    <name evidence="7" type="primary">rluD</name>
    <name evidence="7" type="ORF">BWX89_01731</name>
</gene>
<dbReference type="PANTHER" id="PTHR21600:SF44">
    <property type="entry name" value="RIBOSOMAL LARGE SUBUNIT PSEUDOURIDINE SYNTHASE D"/>
    <property type="match status" value="1"/>
</dbReference>
<dbReference type="InterPro" id="IPR002942">
    <property type="entry name" value="S4_RNA-bd"/>
</dbReference>
<dbReference type="AlphaFoldDB" id="A0A1V6C4H5"/>
<feature type="domain" description="RNA-binding S4" evidence="6">
    <location>
        <begin position="12"/>
        <end position="69"/>
    </location>
</feature>
<dbReference type="SUPFAM" id="SSF55120">
    <property type="entry name" value="Pseudouridine synthase"/>
    <property type="match status" value="1"/>
</dbReference>
<dbReference type="NCBIfam" id="TIGR00005">
    <property type="entry name" value="rluA_subfam"/>
    <property type="match status" value="1"/>
</dbReference>
<evidence type="ECO:0000256" key="5">
    <source>
        <dbReference type="RuleBase" id="RU362028"/>
    </source>
</evidence>
<comment type="function">
    <text evidence="5">Responsible for synthesis of pseudouridine from uracil.</text>
</comment>
<dbReference type="InterPro" id="IPR036986">
    <property type="entry name" value="S4_RNA-bd_sf"/>
</dbReference>
<proteinExistence type="inferred from homology"/>
<organism evidence="7">
    <name type="scientific">candidate division TA06 bacterium ADurb.Bin131</name>
    <dbReference type="NCBI Taxonomy" id="1852827"/>
    <lineage>
        <taxon>Bacteria</taxon>
        <taxon>Bacteria division TA06</taxon>
    </lineage>
</organism>
<dbReference type="Proteomes" id="UP000485562">
    <property type="component" value="Unassembled WGS sequence"/>
</dbReference>
<dbReference type="InterPro" id="IPR006225">
    <property type="entry name" value="PsdUridine_synth_RluC/D"/>
</dbReference>
<dbReference type="GO" id="GO:0120159">
    <property type="term" value="F:rRNA pseudouridine synthase activity"/>
    <property type="evidence" value="ECO:0007669"/>
    <property type="project" value="UniProtKB-ARBA"/>
</dbReference>
<evidence type="ECO:0000256" key="2">
    <source>
        <dbReference type="ARBA" id="ARBA00023235"/>
    </source>
</evidence>
<dbReference type="Gene3D" id="3.10.290.10">
    <property type="entry name" value="RNA-binding S4 domain"/>
    <property type="match status" value="1"/>
</dbReference>
<dbReference type="EC" id="5.4.99.-" evidence="5"/>
<dbReference type="Pfam" id="PF01479">
    <property type="entry name" value="S4"/>
    <property type="match status" value="1"/>
</dbReference>
<dbReference type="PROSITE" id="PS50889">
    <property type="entry name" value="S4"/>
    <property type="match status" value="1"/>
</dbReference>
<feature type="active site" evidence="3">
    <location>
        <position position="135"/>
    </location>
</feature>
<reference evidence="7" key="1">
    <citation type="submission" date="2017-02" db="EMBL/GenBank/DDBJ databases">
        <title>Delving into the versatile metabolic prowess of the omnipresent phylum Bacteroidetes.</title>
        <authorList>
            <person name="Nobu M.K."/>
            <person name="Mei R."/>
            <person name="Narihiro T."/>
            <person name="Kuroda K."/>
            <person name="Liu W.-T."/>
        </authorList>
    </citation>
    <scope>NUCLEOTIDE SEQUENCE</scope>
    <source>
        <strain evidence="7">ADurb.Bin131</strain>
    </source>
</reference>
<protein>
    <recommendedName>
        <fullName evidence="5">Pseudouridine synthase</fullName>
        <ecNumber evidence="5">5.4.99.-</ecNumber>
    </recommendedName>
</protein>
<dbReference type="GO" id="GO:0003723">
    <property type="term" value="F:RNA binding"/>
    <property type="evidence" value="ECO:0007669"/>
    <property type="project" value="UniProtKB-KW"/>
</dbReference>
<keyword evidence="2 5" id="KW-0413">Isomerase</keyword>
<dbReference type="InterPro" id="IPR006224">
    <property type="entry name" value="PsdUridine_synth_RluA-like_CS"/>
</dbReference>
<evidence type="ECO:0000256" key="1">
    <source>
        <dbReference type="ARBA" id="ARBA00010876"/>
    </source>
</evidence>
<dbReference type="SUPFAM" id="SSF55174">
    <property type="entry name" value="Alpha-L RNA-binding motif"/>
    <property type="match status" value="1"/>
</dbReference>